<dbReference type="InterPro" id="IPR050121">
    <property type="entry name" value="Cytochrome_P450_monoxygenase"/>
</dbReference>
<sequence length="502" mass="57393">MAPQVNLTIVVFASILLLFSLFTKVQQWRALNRFPGPVLAQWTRLYRAYYDIVVGGGWIEHLQELHEIYGPVVRIGPNELHFSDPTAYTDIYTSTPIHLKDPYMYNTFAIPPSSFSETDPKEYNIIKSLTSSFFSRKSILGVEHVIQKQVDKFLVQLLKHHKTSPADMDKAFRSTTLDIITLYTFGYSIDAISYPNFEHPVLVGIDKHVKKLWIFKHFPLVKQLAVSLPPSLVMVLVPDARPTLEFTGEMEKLVDYTLKDPYRPEGQKTQNIFYTLLNDVHGERKMKQSHKVTRKWLIGEGQVLRVAGSDTVGNTCTIGVRCILRDPRVLEELVEELENAWPDKEEPMAYDKLEKLPYLTAVIKESLRMATSIVTPLARVVPPTGSMIAGYPVPPGTVVSIGNTFVHQNPQVFSDPTRFLPERWMQDNHHALDKYLVAFGKGHRSCIGINLAWCELYLLFANVFRKLELRATHNLNSKLRVMDYFVPFYEGEVLHATVSERS</sequence>
<dbReference type="GO" id="GO:0004497">
    <property type="term" value="F:monooxygenase activity"/>
    <property type="evidence" value="ECO:0007669"/>
    <property type="project" value="UniProtKB-KW"/>
</dbReference>
<feature type="binding site" description="axial binding residue" evidence="13">
    <location>
        <position position="446"/>
    </location>
    <ligand>
        <name>heme</name>
        <dbReference type="ChEBI" id="CHEBI:30413"/>
    </ligand>
    <ligandPart>
        <name>Fe</name>
        <dbReference type="ChEBI" id="CHEBI:18248"/>
    </ligandPart>
</feature>
<evidence type="ECO:0008006" key="17">
    <source>
        <dbReference type="Google" id="ProtNLM"/>
    </source>
</evidence>
<dbReference type="GO" id="GO:0016705">
    <property type="term" value="F:oxidoreductase activity, acting on paired donors, with incorporation or reduction of molecular oxygen"/>
    <property type="evidence" value="ECO:0007669"/>
    <property type="project" value="InterPro"/>
</dbReference>
<dbReference type="InterPro" id="IPR001128">
    <property type="entry name" value="Cyt_P450"/>
</dbReference>
<gene>
    <name evidence="15" type="ORF">E1B28_009176</name>
</gene>
<keyword evidence="12" id="KW-0472">Membrane</keyword>
<dbReference type="PRINTS" id="PR00385">
    <property type="entry name" value="P450"/>
</dbReference>
<evidence type="ECO:0000256" key="8">
    <source>
        <dbReference type="ARBA" id="ARBA00022989"/>
    </source>
</evidence>
<dbReference type="PRINTS" id="PR00463">
    <property type="entry name" value="EP450I"/>
</dbReference>
<protein>
    <recommendedName>
        <fullName evidence="17">Cytochrome P450</fullName>
    </recommendedName>
</protein>
<keyword evidence="11 14" id="KW-0503">Monooxygenase</keyword>
<dbReference type="RefSeq" id="XP_043009333.1">
    <property type="nucleotide sequence ID" value="XM_043154045.1"/>
</dbReference>
<reference evidence="15" key="1">
    <citation type="journal article" date="2021" name="Genome Biol. Evol.">
        <title>The assembled and annotated genome of the fairy-ring fungus Marasmius oreades.</title>
        <authorList>
            <person name="Hiltunen M."/>
            <person name="Ament-Velasquez S.L."/>
            <person name="Johannesson H."/>
        </authorList>
    </citation>
    <scope>NUCLEOTIDE SEQUENCE</scope>
    <source>
        <strain evidence="15">03SP1</strain>
    </source>
</reference>
<dbReference type="PROSITE" id="PS00086">
    <property type="entry name" value="CYTOCHROME_P450"/>
    <property type="match status" value="1"/>
</dbReference>
<comment type="caution">
    <text evidence="15">The sequence shown here is derived from an EMBL/GenBank/DDBJ whole genome shotgun (WGS) entry which is preliminary data.</text>
</comment>
<comment type="subcellular location">
    <subcellularLocation>
        <location evidence="2">Membrane</location>
    </subcellularLocation>
</comment>
<dbReference type="PANTHER" id="PTHR24305">
    <property type="entry name" value="CYTOCHROME P450"/>
    <property type="match status" value="1"/>
</dbReference>
<evidence type="ECO:0000256" key="3">
    <source>
        <dbReference type="ARBA" id="ARBA00004721"/>
    </source>
</evidence>
<keyword evidence="7 13" id="KW-0479">Metal-binding</keyword>
<comment type="similarity">
    <text evidence="4 14">Belongs to the cytochrome P450 family.</text>
</comment>
<dbReference type="SUPFAM" id="SSF48264">
    <property type="entry name" value="Cytochrome P450"/>
    <property type="match status" value="1"/>
</dbReference>
<evidence type="ECO:0000313" key="16">
    <source>
        <dbReference type="Proteomes" id="UP001049176"/>
    </source>
</evidence>
<name>A0A9P7S1I7_9AGAR</name>
<dbReference type="KEGG" id="more:E1B28_009176"/>
<evidence type="ECO:0000256" key="12">
    <source>
        <dbReference type="ARBA" id="ARBA00023136"/>
    </source>
</evidence>
<dbReference type="PANTHER" id="PTHR24305:SF166">
    <property type="entry name" value="CYTOCHROME P450 12A4, MITOCHONDRIAL-RELATED"/>
    <property type="match status" value="1"/>
</dbReference>
<evidence type="ECO:0000256" key="1">
    <source>
        <dbReference type="ARBA" id="ARBA00001971"/>
    </source>
</evidence>
<evidence type="ECO:0000256" key="11">
    <source>
        <dbReference type="ARBA" id="ARBA00023033"/>
    </source>
</evidence>
<dbReference type="GO" id="GO:0016020">
    <property type="term" value="C:membrane"/>
    <property type="evidence" value="ECO:0007669"/>
    <property type="project" value="UniProtKB-SubCell"/>
</dbReference>
<comment type="cofactor">
    <cofactor evidence="1 13">
        <name>heme</name>
        <dbReference type="ChEBI" id="CHEBI:30413"/>
    </cofactor>
</comment>
<dbReference type="GO" id="GO:0005506">
    <property type="term" value="F:iron ion binding"/>
    <property type="evidence" value="ECO:0007669"/>
    <property type="project" value="InterPro"/>
</dbReference>
<evidence type="ECO:0000313" key="15">
    <source>
        <dbReference type="EMBL" id="KAG7092863.1"/>
    </source>
</evidence>
<accession>A0A9P7S1I7</accession>
<evidence type="ECO:0000256" key="2">
    <source>
        <dbReference type="ARBA" id="ARBA00004370"/>
    </source>
</evidence>
<organism evidence="15 16">
    <name type="scientific">Marasmius oreades</name>
    <name type="common">fairy-ring Marasmius</name>
    <dbReference type="NCBI Taxonomy" id="181124"/>
    <lineage>
        <taxon>Eukaryota</taxon>
        <taxon>Fungi</taxon>
        <taxon>Dikarya</taxon>
        <taxon>Basidiomycota</taxon>
        <taxon>Agaricomycotina</taxon>
        <taxon>Agaricomycetes</taxon>
        <taxon>Agaricomycetidae</taxon>
        <taxon>Agaricales</taxon>
        <taxon>Marasmiineae</taxon>
        <taxon>Marasmiaceae</taxon>
        <taxon>Marasmius</taxon>
    </lineage>
</organism>
<dbReference type="OrthoDB" id="1470350at2759"/>
<evidence type="ECO:0000256" key="14">
    <source>
        <dbReference type="RuleBase" id="RU000461"/>
    </source>
</evidence>
<keyword evidence="9 14" id="KW-0560">Oxidoreductase</keyword>
<dbReference type="AlphaFoldDB" id="A0A9P7S1I7"/>
<keyword evidence="8" id="KW-1133">Transmembrane helix</keyword>
<dbReference type="InterPro" id="IPR017972">
    <property type="entry name" value="Cyt_P450_CS"/>
</dbReference>
<dbReference type="GeneID" id="66078252"/>
<evidence type="ECO:0000256" key="13">
    <source>
        <dbReference type="PIRSR" id="PIRSR602401-1"/>
    </source>
</evidence>
<keyword evidence="5 13" id="KW-0349">Heme</keyword>
<dbReference type="InterPro" id="IPR036396">
    <property type="entry name" value="Cyt_P450_sf"/>
</dbReference>
<dbReference type="Gene3D" id="1.10.630.10">
    <property type="entry name" value="Cytochrome P450"/>
    <property type="match status" value="1"/>
</dbReference>
<evidence type="ECO:0000256" key="6">
    <source>
        <dbReference type="ARBA" id="ARBA00022692"/>
    </source>
</evidence>
<dbReference type="Proteomes" id="UP001049176">
    <property type="component" value="Chromosome 5"/>
</dbReference>
<dbReference type="InterPro" id="IPR002401">
    <property type="entry name" value="Cyt_P450_E_grp-I"/>
</dbReference>
<evidence type="ECO:0000256" key="7">
    <source>
        <dbReference type="ARBA" id="ARBA00022723"/>
    </source>
</evidence>
<keyword evidence="6" id="KW-0812">Transmembrane</keyword>
<proteinExistence type="inferred from homology"/>
<evidence type="ECO:0000256" key="9">
    <source>
        <dbReference type="ARBA" id="ARBA00023002"/>
    </source>
</evidence>
<evidence type="ECO:0000256" key="5">
    <source>
        <dbReference type="ARBA" id="ARBA00022617"/>
    </source>
</evidence>
<dbReference type="CDD" id="cd11062">
    <property type="entry name" value="CYP58-like"/>
    <property type="match status" value="1"/>
</dbReference>
<comment type="pathway">
    <text evidence="3">Secondary metabolite biosynthesis; terpenoid biosynthesis.</text>
</comment>
<keyword evidence="16" id="KW-1185">Reference proteome</keyword>
<dbReference type="GO" id="GO:0020037">
    <property type="term" value="F:heme binding"/>
    <property type="evidence" value="ECO:0007669"/>
    <property type="project" value="InterPro"/>
</dbReference>
<keyword evidence="10 13" id="KW-0408">Iron</keyword>
<evidence type="ECO:0000256" key="10">
    <source>
        <dbReference type="ARBA" id="ARBA00023004"/>
    </source>
</evidence>
<evidence type="ECO:0000256" key="4">
    <source>
        <dbReference type="ARBA" id="ARBA00010617"/>
    </source>
</evidence>
<dbReference type="EMBL" id="CM032185">
    <property type="protein sequence ID" value="KAG7092863.1"/>
    <property type="molecule type" value="Genomic_DNA"/>
</dbReference>
<dbReference type="Pfam" id="PF00067">
    <property type="entry name" value="p450"/>
    <property type="match status" value="1"/>
</dbReference>